<dbReference type="Proteomes" id="UP000245461">
    <property type="component" value="Unassembled WGS sequence"/>
</dbReference>
<organism evidence="2 3">
    <name type="scientific">Zavarzinia aquatilis</name>
    <dbReference type="NCBI Taxonomy" id="2211142"/>
    <lineage>
        <taxon>Bacteria</taxon>
        <taxon>Pseudomonadati</taxon>
        <taxon>Pseudomonadota</taxon>
        <taxon>Alphaproteobacteria</taxon>
        <taxon>Rhodospirillales</taxon>
        <taxon>Zavarziniaceae</taxon>
        <taxon>Zavarzinia</taxon>
    </lineage>
</organism>
<accession>A0A317E0Q9</accession>
<keyword evidence="1" id="KW-1277">Toxin-antitoxin system</keyword>
<gene>
    <name evidence="2" type="ORF">DKG74_16200</name>
</gene>
<dbReference type="InterPro" id="IPR007712">
    <property type="entry name" value="RelE/ParE_toxin"/>
</dbReference>
<dbReference type="Gene3D" id="3.30.2310.20">
    <property type="entry name" value="RelE-like"/>
    <property type="match status" value="1"/>
</dbReference>
<reference evidence="2 3" key="1">
    <citation type="submission" date="2018-05" db="EMBL/GenBank/DDBJ databases">
        <title>Zavarzinia sp. HR-AS.</title>
        <authorList>
            <person name="Lee Y."/>
            <person name="Jeon C.O."/>
        </authorList>
    </citation>
    <scope>NUCLEOTIDE SEQUENCE [LARGE SCALE GENOMIC DNA]</scope>
    <source>
        <strain evidence="2 3">HR-AS</strain>
    </source>
</reference>
<dbReference type="AlphaFoldDB" id="A0A317E0Q9"/>
<evidence type="ECO:0000313" key="3">
    <source>
        <dbReference type="Proteomes" id="UP000245461"/>
    </source>
</evidence>
<evidence type="ECO:0000256" key="1">
    <source>
        <dbReference type="ARBA" id="ARBA00022649"/>
    </source>
</evidence>
<dbReference type="OrthoDB" id="8369899at2"/>
<dbReference type="EMBL" id="QGLE01000010">
    <property type="protein sequence ID" value="PWR20222.1"/>
    <property type="molecule type" value="Genomic_DNA"/>
</dbReference>
<name>A0A317E0Q9_9PROT</name>
<evidence type="ECO:0000313" key="2">
    <source>
        <dbReference type="EMBL" id="PWR20222.1"/>
    </source>
</evidence>
<evidence type="ECO:0008006" key="4">
    <source>
        <dbReference type="Google" id="ProtNLM"/>
    </source>
</evidence>
<dbReference type="InterPro" id="IPR035093">
    <property type="entry name" value="RelE/ParE_toxin_dom_sf"/>
</dbReference>
<dbReference type="RefSeq" id="WP_109907220.1">
    <property type="nucleotide sequence ID" value="NZ_QGLE01000010.1"/>
</dbReference>
<sequence>MAAVVIRPRAESDLRSIWRFIAADNPVAATAVYQTLRRRIDSLGDIPRLGPRRDDVKPGYRCLVEGAYLILYRLAPDGEGPVEVVEIVRVIDGRRHLSRLV</sequence>
<keyword evidence="3" id="KW-1185">Reference proteome</keyword>
<dbReference type="Pfam" id="PF05016">
    <property type="entry name" value="ParE_toxin"/>
    <property type="match status" value="1"/>
</dbReference>
<protein>
    <recommendedName>
        <fullName evidence="4">Type II toxin-antitoxin system RelE/ParE family toxin</fullName>
    </recommendedName>
</protein>
<proteinExistence type="predicted"/>
<comment type="caution">
    <text evidence="2">The sequence shown here is derived from an EMBL/GenBank/DDBJ whole genome shotgun (WGS) entry which is preliminary data.</text>
</comment>